<dbReference type="EMBL" id="ODYU01007041">
    <property type="protein sequence ID" value="SOQ49437.1"/>
    <property type="molecule type" value="Genomic_DNA"/>
</dbReference>
<gene>
    <name evidence="1" type="ORF">SFRICE_002770</name>
</gene>
<dbReference type="AlphaFoldDB" id="A0A2H1W8R7"/>
<organism evidence="1">
    <name type="scientific">Spodoptera frugiperda</name>
    <name type="common">Fall armyworm</name>
    <dbReference type="NCBI Taxonomy" id="7108"/>
    <lineage>
        <taxon>Eukaryota</taxon>
        <taxon>Metazoa</taxon>
        <taxon>Ecdysozoa</taxon>
        <taxon>Arthropoda</taxon>
        <taxon>Hexapoda</taxon>
        <taxon>Insecta</taxon>
        <taxon>Pterygota</taxon>
        <taxon>Neoptera</taxon>
        <taxon>Endopterygota</taxon>
        <taxon>Lepidoptera</taxon>
        <taxon>Glossata</taxon>
        <taxon>Ditrysia</taxon>
        <taxon>Noctuoidea</taxon>
        <taxon>Noctuidae</taxon>
        <taxon>Amphipyrinae</taxon>
        <taxon>Spodoptera</taxon>
    </lineage>
</organism>
<reference evidence="1" key="1">
    <citation type="submission" date="2016-07" db="EMBL/GenBank/DDBJ databases">
        <authorList>
            <person name="Bretaudeau A."/>
        </authorList>
    </citation>
    <scope>NUCLEOTIDE SEQUENCE</scope>
    <source>
        <strain evidence="1">Rice</strain>
        <tissue evidence="1">Whole body</tissue>
    </source>
</reference>
<accession>A0A2H1W8R7</accession>
<proteinExistence type="predicted"/>
<sequence length="119" mass="12828">MGAAMEACSAASPPLEPPGVRPVWCGLLVCPNTKLRLSILSTSVGCGQIRRTKRTLVTATSMAPAPLTSDTHSASWCARTCRRDTTPSVCNMPRAAWLSFATSWQAQKEMAGRTRQLHL</sequence>
<protein>
    <submittedName>
        <fullName evidence="1">SFRICE_002770</fullName>
    </submittedName>
</protein>
<evidence type="ECO:0000313" key="1">
    <source>
        <dbReference type="EMBL" id="SOQ49437.1"/>
    </source>
</evidence>
<name>A0A2H1W8R7_SPOFR</name>